<evidence type="ECO:0000256" key="8">
    <source>
        <dbReference type="ARBA" id="ARBA00023306"/>
    </source>
</evidence>
<dbReference type="PANTHER" id="PTHR30349:SF90">
    <property type="entry name" value="TYROSINE RECOMBINASE XERD"/>
    <property type="match status" value="1"/>
</dbReference>
<keyword evidence="6 9" id="KW-0238">DNA-binding</keyword>
<keyword evidence="13" id="KW-1185">Reference proteome</keyword>
<feature type="active site" evidence="9">
    <location>
        <position position="251"/>
    </location>
</feature>
<dbReference type="InterPro" id="IPR013762">
    <property type="entry name" value="Integrase-like_cat_sf"/>
</dbReference>
<evidence type="ECO:0000259" key="11">
    <source>
        <dbReference type="PROSITE" id="PS51900"/>
    </source>
</evidence>
<keyword evidence="8 9" id="KW-0131">Cell cycle</keyword>
<dbReference type="Pfam" id="PF00589">
    <property type="entry name" value="Phage_integrase"/>
    <property type="match status" value="1"/>
</dbReference>
<feature type="active site" evidence="9">
    <location>
        <position position="254"/>
    </location>
</feature>
<evidence type="ECO:0000256" key="4">
    <source>
        <dbReference type="ARBA" id="ARBA00022829"/>
    </source>
</evidence>
<feature type="active site" description="O-(3'-phospho-DNA)-tyrosine intermediate" evidence="9">
    <location>
        <position position="286"/>
    </location>
</feature>
<dbReference type="Pfam" id="PF02899">
    <property type="entry name" value="Phage_int_SAM_1"/>
    <property type="match status" value="1"/>
</dbReference>
<comment type="caution">
    <text evidence="12">The sequence shown here is derived from an EMBL/GenBank/DDBJ whole genome shotgun (WGS) entry which is preliminary data.</text>
</comment>
<keyword evidence="2 9" id="KW-0963">Cytoplasm</keyword>
<evidence type="ECO:0000259" key="10">
    <source>
        <dbReference type="PROSITE" id="PS51898"/>
    </source>
</evidence>
<sequence>MTSARDALAAWLTHLADERRASPRTVRAYGDNVLAYLNFIERHNGGSLSLADLGAVSAADLRAYLAFRRSGDHPLSPRSVSQSLSSIRAFHRFLDARLSTPNAAIGLVRGPRIKVGAPRPVTEDQARGLLAEIAVDPDREEWEAARDEAVLTLLWGCGLRISEGLSLTRADAPLAETLRITGKGGKTRIVPVLDAVRTAVDAYVAALPFVLAPNEPLFRAKRGGPLSPRHVQAAMQLLRGRLGLSDRATPHALRHSFATHLLGAGADLRSIQDLLGHASLSTTQRYTQVDAEGLLAAYGKAHPRA</sequence>
<feature type="active site" evidence="9">
    <location>
        <position position="183"/>
    </location>
</feature>
<dbReference type="InterPro" id="IPR004107">
    <property type="entry name" value="Integrase_SAM-like_N"/>
</dbReference>
<evidence type="ECO:0000256" key="7">
    <source>
        <dbReference type="ARBA" id="ARBA00023172"/>
    </source>
</evidence>
<feature type="domain" description="Tyr recombinase" evidence="10">
    <location>
        <begin position="116"/>
        <end position="299"/>
    </location>
</feature>
<dbReference type="InterPro" id="IPR050090">
    <property type="entry name" value="Tyrosine_recombinase_XerCD"/>
</dbReference>
<comment type="subunit">
    <text evidence="9">Forms a cyclic heterotetrameric complex composed of two molecules of XerC and two molecules of XerD.</text>
</comment>
<dbReference type="InterPro" id="IPR011010">
    <property type="entry name" value="DNA_brk_join_enz"/>
</dbReference>
<feature type="active site" evidence="9">
    <location>
        <position position="277"/>
    </location>
</feature>
<organism evidence="12 13">
    <name type="scientific">Caulobacter hibisci</name>
    <dbReference type="NCBI Taxonomy" id="2035993"/>
    <lineage>
        <taxon>Bacteria</taxon>
        <taxon>Pseudomonadati</taxon>
        <taxon>Pseudomonadota</taxon>
        <taxon>Alphaproteobacteria</taxon>
        <taxon>Caulobacterales</taxon>
        <taxon>Caulobacteraceae</taxon>
        <taxon>Caulobacter</taxon>
    </lineage>
</organism>
<dbReference type="PROSITE" id="PS51900">
    <property type="entry name" value="CB"/>
    <property type="match status" value="1"/>
</dbReference>
<dbReference type="PROSITE" id="PS51898">
    <property type="entry name" value="TYR_RECOMBINASE"/>
    <property type="match status" value="1"/>
</dbReference>
<evidence type="ECO:0000256" key="2">
    <source>
        <dbReference type="ARBA" id="ARBA00022490"/>
    </source>
</evidence>
<evidence type="ECO:0000256" key="9">
    <source>
        <dbReference type="HAMAP-Rule" id="MF_01808"/>
    </source>
</evidence>
<proteinExistence type="inferred from homology"/>
<comment type="similarity">
    <text evidence="9">Belongs to the 'phage' integrase family. XerC subfamily.</text>
</comment>
<dbReference type="InterPro" id="IPR044068">
    <property type="entry name" value="CB"/>
</dbReference>
<dbReference type="Gene3D" id="1.10.443.10">
    <property type="entry name" value="Intergrase catalytic core"/>
    <property type="match status" value="1"/>
</dbReference>
<dbReference type="InterPro" id="IPR002104">
    <property type="entry name" value="Integrase_catalytic"/>
</dbReference>
<keyword evidence="4 9" id="KW-0159">Chromosome partition</keyword>
<evidence type="ECO:0000256" key="3">
    <source>
        <dbReference type="ARBA" id="ARBA00022618"/>
    </source>
</evidence>
<dbReference type="InterPro" id="IPR010998">
    <property type="entry name" value="Integrase_recombinase_N"/>
</dbReference>
<dbReference type="RefSeq" id="WP_198576691.1">
    <property type="nucleotide sequence ID" value="NZ_JADWOX010000009.1"/>
</dbReference>
<evidence type="ECO:0000313" key="12">
    <source>
        <dbReference type="EMBL" id="MBI1684771.1"/>
    </source>
</evidence>
<name>A0ABS0SZ99_9CAUL</name>
<feature type="domain" description="Core-binding (CB)" evidence="11">
    <location>
        <begin position="2"/>
        <end position="95"/>
    </location>
</feature>
<dbReference type="InterPro" id="IPR023009">
    <property type="entry name" value="Tyrosine_recombinase_XerC/XerD"/>
</dbReference>
<dbReference type="Proteomes" id="UP000639859">
    <property type="component" value="Unassembled WGS sequence"/>
</dbReference>
<comment type="subcellular location">
    <subcellularLocation>
        <location evidence="1 9">Cytoplasm</location>
    </subcellularLocation>
</comment>
<comment type="function">
    <text evidence="9">Site-specific tyrosine recombinase, which acts by catalyzing the cutting and rejoining of the recombining DNA molecules. The XerC-XerD complex is essential to convert dimers of the bacterial chromosome into monomers to permit their segregation at cell division. It also contributes to the segregational stability of plasmids.</text>
</comment>
<dbReference type="Gene3D" id="1.10.150.130">
    <property type="match status" value="1"/>
</dbReference>
<keyword evidence="3 9" id="KW-0132">Cell division</keyword>
<protein>
    <recommendedName>
        <fullName evidence="9">Tyrosine recombinase XerC</fullName>
    </recommendedName>
</protein>
<keyword evidence="5 9" id="KW-0229">DNA integration</keyword>
<evidence type="ECO:0000256" key="5">
    <source>
        <dbReference type="ARBA" id="ARBA00022908"/>
    </source>
</evidence>
<gene>
    <name evidence="9" type="primary">xerC</name>
    <name evidence="12" type="ORF">I4Q42_13945</name>
</gene>
<evidence type="ECO:0000313" key="13">
    <source>
        <dbReference type="Proteomes" id="UP000639859"/>
    </source>
</evidence>
<accession>A0ABS0SZ99</accession>
<evidence type="ECO:0000256" key="1">
    <source>
        <dbReference type="ARBA" id="ARBA00004496"/>
    </source>
</evidence>
<reference evidence="12 13" key="1">
    <citation type="submission" date="2020-11" db="EMBL/GenBank/DDBJ databases">
        <title>genome sequence of strain KACC 18849.</title>
        <authorList>
            <person name="Gao J."/>
            <person name="Zhang X."/>
        </authorList>
    </citation>
    <scope>NUCLEOTIDE SEQUENCE [LARGE SCALE GENOMIC DNA]</scope>
    <source>
        <strain evidence="12 13">KACC 18849</strain>
    </source>
</reference>
<keyword evidence="7 9" id="KW-0233">DNA recombination</keyword>
<dbReference type="SUPFAM" id="SSF47823">
    <property type="entry name" value="lambda integrase-like, N-terminal domain"/>
    <property type="match status" value="1"/>
</dbReference>
<feature type="active site" evidence="9">
    <location>
        <position position="160"/>
    </location>
</feature>
<dbReference type="EMBL" id="JADWOX010000009">
    <property type="protein sequence ID" value="MBI1684771.1"/>
    <property type="molecule type" value="Genomic_DNA"/>
</dbReference>
<dbReference type="PANTHER" id="PTHR30349">
    <property type="entry name" value="PHAGE INTEGRASE-RELATED"/>
    <property type="match status" value="1"/>
</dbReference>
<dbReference type="HAMAP" id="MF_01808">
    <property type="entry name" value="Recomb_XerC_XerD"/>
    <property type="match status" value="1"/>
</dbReference>
<dbReference type="SUPFAM" id="SSF56349">
    <property type="entry name" value="DNA breaking-rejoining enzymes"/>
    <property type="match status" value="1"/>
</dbReference>
<evidence type="ECO:0000256" key="6">
    <source>
        <dbReference type="ARBA" id="ARBA00023125"/>
    </source>
</evidence>